<sequence>SPTSTIDSLSAKKSASYEPYWRDPLFYKRRYGGGGGLDTASTNATSDNDDNDNAALAGAGGIMQNGNDKVRVRMN</sequence>
<proteinExistence type="predicted"/>
<dbReference type="Proteomes" id="UP000271098">
    <property type="component" value="Unassembled WGS sequence"/>
</dbReference>
<accession>A0A183D3M1</accession>
<name>A0A183D3M1_9BILA</name>
<dbReference type="AlphaFoldDB" id="A0A183D3M1"/>
<protein>
    <submittedName>
        <fullName evidence="4">Mediator of RNA polymerase II transcription subunit 19</fullName>
    </submittedName>
</protein>
<keyword evidence="3" id="KW-1185">Reference proteome</keyword>
<gene>
    <name evidence="2" type="ORF">GPUH_LOCUS3312</name>
</gene>
<evidence type="ECO:0000313" key="3">
    <source>
        <dbReference type="Proteomes" id="UP000271098"/>
    </source>
</evidence>
<dbReference type="EMBL" id="UYRT01005586">
    <property type="protein sequence ID" value="VDK38984.1"/>
    <property type="molecule type" value="Genomic_DNA"/>
</dbReference>
<reference evidence="2 3" key="2">
    <citation type="submission" date="2018-11" db="EMBL/GenBank/DDBJ databases">
        <authorList>
            <consortium name="Pathogen Informatics"/>
        </authorList>
    </citation>
    <scope>NUCLEOTIDE SEQUENCE [LARGE SCALE GENOMIC DNA]</scope>
</reference>
<feature type="region of interest" description="Disordered" evidence="1">
    <location>
        <begin position="36"/>
        <end position="75"/>
    </location>
</feature>
<dbReference type="WBParaSite" id="GPUH_0000331701-mRNA-1">
    <property type="protein sequence ID" value="GPUH_0000331701-mRNA-1"/>
    <property type="gene ID" value="GPUH_0000331701"/>
</dbReference>
<organism evidence="4">
    <name type="scientific">Gongylonema pulchrum</name>
    <dbReference type="NCBI Taxonomy" id="637853"/>
    <lineage>
        <taxon>Eukaryota</taxon>
        <taxon>Metazoa</taxon>
        <taxon>Ecdysozoa</taxon>
        <taxon>Nematoda</taxon>
        <taxon>Chromadorea</taxon>
        <taxon>Rhabditida</taxon>
        <taxon>Spirurina</taxon>
        <taxon>Spiruromorpha</taxon>
        <taxon>Spiruroidea</taxon>
        <taxon>Gongylonematidae</taxon>
        <taxon>Gongylonema</taxon>
    </lineage>
</organism>
<reference evidence="4" key="1">
    <citation type="submission" date="2016-06" db="UniProtKB">
        <authorList>
            <consortium name="WormBaseParasite"/>
        </authorList>
    </citation>
    <scope>IDENTIFICATION</scope>
</reference>
<evidence type="ECO:0000313" key="2">
    <source>
        <dbReference type="EMBL" id="VDK38984.1"/>
    </source>
</evidence>
<evidence type="ECO:0000256" key="1">
    <source>
        <dbReference type="SAM" id="MobiDB-lite"/>
    </source>
</evidence>
<evidence type="ECO:0000313" key="4">
    <source>
        <dbReference type="WBParaSite" id="GPUH_0000331701-mRNA-1"/>
    </source>
</evidence>